<dbReference type="Proteomes" id="UP000199771">
    <property type="component" value="Unassembled WGS sequence"/>
</dbReference>
<gene>
    <name evidence="2" type="ORF">SAMN04488120_11120</name>
</gene>
<dbReference type="Pfam" id="PF11137">
    <property type="entry name" value="DUF2909"/>
    <property type="match status" value="1"/>
</dbReference>
<evidence type="ECO:0000256" key="1">
    <source>
        <dbReference type="SAM" id="Phobius"/>
    </source>
</evidence>
<feature type="transmembrane region" description="Helical" evidence="1">
    <location>
        <begin position="50"/>
        <end position="72"/>
    </location>
</feature>
<dbReference type="STRING" id="1076937.SAMN04488120_11120"/>
<keyword evidence="1" id="KW-0812">Transmembrane</keyword>
<feature type="transmembrane region" description="Helical" evidence="1">
    <location>
        <begin position="84"/>
        <end position="102"/>
    </location>
</feature>
<organism evidence="2 3">
    <name type="scientific">Fontimonas thermophila</name>
    <dbReference type="NCBI Taxonomy" id="1076937"/>
    <lineage>
        <taxon>Bacteria</taxon>
        <taxon>Pseudomonadati</taxon>
        <taxon>Pseudomonadota</taxon>
        <taxon>Gammaproteobacteria</taxon>
        <taxon>Nevskiales</taxon>
        <taxon>Nevskiaceae</taxon>
        <taxon>Fontimonas</taxon>
    </lineage>
</organism>
<keyword evidence="1" id="KW-0472">Membrane</keyword>
<accession>A0A1I2K374</accession>
<dbReference type="AlphaFoldDB" id="A0A1I2K374"/>
<dbReference type="InterPro" id="IPR021313">
    <property type="entry name" value="DUF2909"/>
</dbReference>
<dbReference type="EMBL" id="FOOC01000011">
    <property type="protein sequence ID" value="SFF59491.1"/>
    <property type="molecule type" value="Genomic_DNA"/>
</dbReference>
<reference evidence="2 3" key="1">
    <citation type="submission" date="2016-10" db="EMBL/GenBank/DDBJ databases">
        <authorList>
            <person name="de Groot N.N."/>
        </authorList>
    </citation>
    <scope>NUCLEOTIDE SEQUENCE [LARGE SCALE GENOMIC DNA]</scope>
    <source>
        <strain evidence="2 3">DSM 23609</strain>
    </source>
</reference>
<sequence>MAERFFAPSLVPFITLWPRPSAIERRTAAIDLAYDARICSACNADVLVKAIIIGLLLAIVTSLLTSMVFLVRDRSDQRRTLTGLKIRVALSITLLVFVVLAWREGWIQPHGLVRTPPPTSSPAPSPAP</sequence>
<name>A0A1I2K374_9GAMM</name>
<protein>
    <submittedName>
        <fullName evidence="2">Uncharacterized protein</fullName>
    </submittedName>
</protein>
<keyword evidence="3" id="KW-1185">Reference proteome</keyword>
<evidence type="ECO:0000313" key="2">
    <source>
        <dbReference type="EMBL" id="SFF59491.1"/>
    </source>
</evidence>
<keyword evidence="1" id="KW-1133">Transmembrane helix</keyword>
<evidence type="ECO:0000313" key="3">
    <source>
        <dbReference type="Proteomes" id="UP000199771"/>
    </source>
</evidence>
<proteinExistence type="predicted"/>